<sequence>MAGNSLKKQAANNKEILITLWTGTVSIDVLFLSSYYFLGNPASIIPWIIFSIPATVVMVHLEKTCRPKFDERGGLIRPGEDLSQRGVMEYLKDIVYVTWICKFVSAVLASNWGFALYIMIPLYAVVKAYTLYSENRPKHSGSSGSTANEGLIPKSKRQEKMERRGGQKVTYRS</sequence>
<feature type="transmembrane region" description="Helical" evidence="8">
    <location>
        <begin position="44"/>
        <end position="61"/>
    </location>
</feature>
<keyword evidence="4" id="KW-0256">Endoplasmic reticulum</keyword>
<evidence type="ECO:0000256" key="2">
    <source>
        <dbReference type="ARBA" id="ARBA00009950"/>
    </source>
</evidence>
<dbReference type="EMBL" id="KZ859043">
    <property type="protein sequence ID" value="RDW24239.1"/>
    <property type="molecule type" value="Genomic_DNA"/>
</dbReference>
<dbReference type="Proteomes" id="UP000256601">
    <property type="component" value="Unassembled WGS sequence"/>
</dbReference>
<dbReference type="VEuPathDB" id="FungiDB:YALI1_D30319g"/>
<dbReference type="OMA" id="GRPKYDA"/>
<feature type="transmembrane region" description="Helical" evidence="8">
    <location>
        <begin position="16"/>
        <end position="38"/>
    </location>
</feature>
<dbReference type="RefSeq" id="XP_503191.1">
    <property type="nucleotide sequence ID" value="XM_503191.1"/>
</dbReference>
<comment type="subcellular location">
    <subcellularLocation>
        <location evidence="1">Endoplasmic reticulum membrane</location>
        <topology evidence="1">Multi-pass membrane protein</topology>
    </subcellularLocation>
</comment>
<dbReference type="GO" id="GO:0005773">
    <property type="term" value="C:vacuole"/>
    <property type="evidence" value="ECO:0007669"/>
    <property type="project" value="GOC"/>
</dbReference>
<dbReference type="PANTHER" id="PTHR13505:SF7">
    <property type="entry name" value="TRANSMEMBRANE PROTEIN 208"/>
    <property type="match status" value="1"/>
</dbReference>
<dbReference type="KEGG" id="yli:2910331"/>
<dbReference type="InterPro" id="IPR008506">
    <property type="entry name" value="SND2/TMEM208"/>
</dbReference>
<evidence type="ECO:0000256" key="5">
    <source>
        <dbReference type="ARBA" id="ARBA00022989"/>
    </source>
</evidence>
<evidence type="ECO:0000313" key="10">
    <source>
        <dbReference type="EMBL" id="RDW24239.1"/>
    </source>
</evidence>
<dbReference type="PANTHER" id="PTHR13505">
    <property type="entry name" value="TRANSMEMBRANE PROTEIN 208"/>
    <property type="match status" value="1"/>
</dbReference>
<dbReference type="eggNOG" id="KOG3269">
    <property type="taxonomic scope" value="Eukaryota"/>
</dbReference>
<dbReference type="Pfam" id="PF05620">
    <property type="entry name" value="TMEM208_SND2"/>
    <property type="match status" value="1"/>
</dbReference>
<accession>A0A1D8NFW3</accession>
<dbReference type="AlphaFoldDB" id="A0A1D8NFW3"/>
<dbReference type="OrthoDB" id="10012212at2759"/>
<protein>
    <submittedName>
        <fullName evidence="9">Uncharacterized protein</fullName>
    </submittedName>
</protein>
<reference evidence="9 11" key="1">
    <citation type="journal article" date="2016" name="PLoS ONE">
        <title>Sequence Assembly of Yarrowia lipolytica Strain W29/CLIB89 Shows Transposable Element Diversity.</title>
        <authorList>
            <person name="Magnan C."/>
            <person name="Yu J."/>
            <person name="Chang I."/>
            <person name="Jahn E."/>
            <person name="Kanomata Y."/>
            <person name="Wu J."/>
            <person name="Zeller M."/>
            <person name="Oakes M."/>
            <person name="Baldi P."/>
            <person name="Sandmeyer S."/>
        </authorList>
    </citation>
    <scope>NUCLEOTIDE SEQUENCE [LARGE SCALE GENOMIC DNA]</scope>
    <source>
        <strain evidence="9">CLIB89</strain>
        <strain evidence="11">CLIB89(W29)</strain>
    </source>
</reference>
<keyword evidence="5 8" id="KW-1133">Transmembrane helix</keyword>
<evidence type="ECO:0000256" key="3">
    <source>
        <dbReference type="ARBA" id="ARBA00022692"/>
    </source>
</evidence>
<evidence type="ECO:0000256" key="8">
    <source>
        <dbReference type="SAM" id="Phobius"/>
    </source>
</evidence>
<feature type="compositionally biased region" description="Basic and acidic residues" evidence="7">
    <location>
        <begin position="156"/>
        <end position="165"/>
    </location>
</feature>
<keyword evidence="3 8" id="KW-0812">Transmembrane</keyword>
<evidence type="ECO:0000313" key="9">
    <source>
        <dbReference type="EMBL" id="AOW04523.1"/>
    </source>
</evidence>
<dbReference type="EMBL" id="CP017556">
    <property type="protein sequence ID" value="AOW04523.1"/>
    <property type="molecule type" value="Genomic_DNA"/>
</dbReference>
<feature type="region of interest" description="Disordered" evidence="7">
    <location>
        <begin position="136"/>
        <end position="173"/>
    </location>
</feature>
<organism evidence="9 11">
    <name type="scientific">Yarrowia lipolytica</name>
    <name type="common">Candida lipolytica</name>
    <dbReference type="NCBI Taxonomy" id="4952"/>
    <lineage>
        <taxon>Eukaryota</taxon>
        <taxon>Fungi</taxon>
        <taxon>Dikarya</taxon>
        <taxon>Ascomycota</taxon>
        <taxon>Saccharomycotina</taxon>
        <taxon>Dipodascomycetes</taxon>
        <taxon>Dipodascales</taxon>
        <taxon>Dipodascales incertae sedis</taxon>
        <taxon>Yarrowia</taxon>
    </lineage>
</organism>
<evidence type="ECO:0000256" key="1">
    <source>
        <dbReference type="ARBA" id="ARBA00004477"/>
    </source>
</evidence>
<dbReference type="GO" id="GO:0006624">
    <property type="term" value="P:vacuolar protein processing"/>
    <property type="evidence" value="ECO:0007669"/>
    <property type="project" value="TreeGrafter"/>
</dbReference>
<evidence type="ECO:0000256" key="6">
    <source>
        <dbReference type="ARBA" id="ARBA00023136"/>
    </source>
</evidence>
<dbReference type="VEuPathDB" id="FungiDB:YALI0_D23441g"/>
<reference evidence="10 12" key="2">
    <citation type="submission" date="2018-07" db="EMBL/GenBank/DDBJ databases">
        <title>Draft Genome Assemblies for Five Robust Yarrowia lipolytica Strains Exhibiting High Lipid Production and Pentose Sugar Utilization and Sugar Alcohol Secretion from Undetoxified Lignocellulosic Biomass Hydrolysates.</title>
        <authorList>
            <consortium name="DOE Joint Genome Institute"/>
            <person name="Walker C."/>
            <person name="Ryu S."/>
            <person name="Na H."/>
            <person name="Zane M."/>
            <person name="LaButti K."/>
            <person name="Lipzen A."/>
            <person name="Haridas S."/>
            <person name="Barry K."/>
            <person name="Grigoriev I.V."/>
            <person name="Quarterman J."/>
            <person name="Slininger P."/>
            <person name="Dien B."/>
            <person name="Trinh C.T."/>
        </authorList>
    </citation>
    <scope>NUCLEOTIDE SEQUENCE [LARGE SCALE GENOMIC DNA]</scope>
    <source>
        <strain evidence="10 12">YB392</strain>
    </source>
</reference>
<proteinExistence type="inferred from homology"/>
<evidence type="ECO:0000313" key="11">
    <source>
        <dbReference type="Proteomes" id="UP000182444"/>
    </source>
</evidence>
<feature type="transmembrane region" description="Helical" evidence="8">
    <location>
        <begin position="114"/>
        <end position="132"/>
    </location>
</feature>
<evidence type="ECO:0000313" key="12">
    <source>
        <dbReference type="Proteomes" id="UP000256601"/>
    </source>
</evidence>
<keyword evidence="6 8" id="KW-0472">Membrane</keyword>
<evidence type="ECO:0000256" key="4">
    <source>
        <dbReference type="ARBA" id="ARBA00022824"/>
    </source>
</evidence>
<comment type="similarity">
    <text evidence="2">Belongs to the TMEM208 family.</text>
</comment>
<dbReference type="Proteomes" id="UP000182444">
    <property type="component" value="Chromosome 1D"/>
</dbReference>
<dbReference type="GeneID" id="2910331"/>
<name>A0A1D8NFW3_YARLL</name>
<gene>
    <name evidence="10" type="ORF">B0I71DRAFT_134636</name>
    <name evidence="9" type="ORF">YALI1_D30319g</name>
</gene>
<dbReference type="GO" id="GO:0005789">
    <property type="term" value="C:endoplasmic reticulum membrane"/>
    <property type="evidence" value="ECO:0007669"/>
    <property type="project" value="UniProtKB-SubCell"/>
</dbReference>
<evidence type="ECO:0000256" key="7">
    <source>
        <dbReference type="SAM" id="MobiDB-lite"/>
    </source>
</evidence>